<organism evidence="1 2">
    <name type="scientific">Lipomyces kononenkoae</name>
    <name type="common">Yeast</name>
    <dbReference type="NCBI Taxonomy" id="34357"/>
    <lineage>
        <taxon>Eukaryota</taxon>
        <taxon>Fungi</taxon>
        <taxon>Dikarya</taxon>
        <taxon>Ascomycota</taxon>
        <taxon>Saccharomycotina</taxon>
        <taxon>Lipomycetes</taxon>
        <taxon>Lipomycetales</taxon>
        <taxon>Lipomycetaceae</taxon>
        <taxon>Lipomyces</taxon>
    </lineage>
</organism>
<evidence type="ECO:0000313" key="2">
    <source>
        <dbReference type="Proteomes" id="UP001433508"/>
    </source>
</evidence>
<protein>
    <submittedName>
        <fullName evidence="1">Kinase-like domain-containing protein</fullName>
    </submittedName>
</protein>
<evidence type="ECO:0000313" key="1">
    <source>
        <dbReference type="EMBL" id="KAK9240864.1"/>
    </source>
</evidence>
<keyword evidence="2" id="KW-1185">Reference proteome</keyword>
<sequence length="518" mass="58373">MLYLFNELSLNDKTLPQMLTNYIDESMKKSSQQSTQALMQVDELPSNASVAASSERDGRVATLHMQTDGQEKILPIYRGRQLTVGRKITCNEVVAHSAVSNEHFTIYVVVFDEASVPLVYCWDRSRNGTFLNGKTIGKGQRVLLSDGDLIEIRHACSFTFRQGNEKVFYDAVLETDREVMANYDISQRVIGKGTFGRVYLATDKRCSRQLACKVIETGGSVSRMSKARTEVAILESLCHPNVVSVHDTFIIGNRIYIFEDLITGGDLFSYLIKGETLGPVPEAEALVIVFQILKALEYLHSKNVAHRDLKLDNILLLSQNPGSRIVLVDFGISKYVVGSRRMTTVVGTPEFSAPEVGFADSLRQKNCRSGYDLKCDLWSLGIVLHILLSGISPFYDSTENATRIARNARECRLNLNGAAWVNISRSAKDLVKRLICVDPRERFSVQQCFAHPWIATHISDLFTIYETRLIKDWQSPTKYQLVGNRLSNNFDVESQYSEHEHLQGTKRKLLDTECSYVL</sequence>
<dbReference type="EMBL" id="MU971337">
    <property type="protein sequence ID" value="KAK9240864.1"/>
    <property type="molecule type" value="Genomic_DNA"/>
</dbReference>
<dbReference type="Proteomes" id="UP001433508">
    <property type="component" value="Unassembled WGS sequence"/>
</dbReference>
<comment type="caution">
    <text evidence="1">The sequence shown here is derived from an EMBL/GenBank/DDBJ whole genome shotgun (WGS) entry which is preliminary data.</text>
</comment>
<accession>A0ACC3TAR6</accession>
<name>A0ACC3TAR6_LIPKO</name>
<reference evidence="2" key="1">
    <citation type="journal article" date="2024" name="Front. Bioeng. Biotechnol.">
        <title>Genome-scale model development and genomic sequencing of the oleaginous clade Lipomyces.</title>
        <authorList>
            <person name="Czajka J.J."/>
            <person name="Han Y."/>
            <person name="Kim J."/>
            <person name="Mondo S.J."/>
            <person name="Hofstad B.A."/>
            <person name="Robles A."/>
            <person name="Haridas S."/>
            <person name="Riley R."/>
            <person name="LaButti K."/>
            <person name="Pangilinan J."/>
            <person name="Andreopoulos W."/>
            <person name="Lipzen A."/>
            <person name="Yan J."/>
            <person name="Wang M."/>
            <person name="Ng V."/>
            <person name="Grigoriev I.V."/>
            <person name="Spatafora J.W."/>
            <person name="Magnuson J.K."/>
            <person name="Baker S.E."/>
            <person name="Pomraning K.R."/>
        </authorList>
    </citation>
    <scope>NUCLEOTIDE SEQUENCE [LARGE SCALE GENOMIC DNA]</scope>
    <source>
        <strain evidence="2">CBS 7786</strain>
    </source>
</reference>
<gene>
    <name evidence="1" type="ORF">V1525DRAFT_394122</name>
</gene>
<proteinExistence type="predicted"/>